<feature type="transmembrane region" description="Helical" evidence="3">
    <location>
        <begin position="398"/>
        <end position="418"/>
    </location>
</feature>
<dbReference type="EMBL" id="JBHUDJ010000001">
    <property type="protein sequence ID" value="MFD1585695.1"/>
    <property type="molecule type" value="Genomic_DNA"/>
</dbReference>
<keyword evidence="3" id="KW-0472">Membrane</keyword>
<dbReference type="GO" id="GO:0016757">
    <property type="term" value="F:glycosyltransferase activity"/>
    <property type="evidence" value="ECO:0007669"/>
    <property type="project" value="UniProtKB-KW"/>
</dbReference>
<dbReference type="SUPFAM" id="SSF53448">
    <property type="entry name" value="Nucleotide-diphospho-sugar transferases"/>
    <property type="match status" value="1"/>
</dbReference>
<name>A0ABD6C6P4_9EURY</name>
<evidence type="ECO:0000313" key="4">
    <source>
        <dbReference type="EMBL" id="MFD1585695.1"/>
    </source>
</evidence>
<accession>A0ABD6C6P4</accession>
<sequence>MPLIILGWLLLAETDRRVVFALAVFTGLLIGYLIWSYVVVRYTRRLQGLFTFPHLVVALVGCGITTAWLGWLPTTAAGLVHFLALFLVLTSLWFMFPLATIHTTTSHTAFDADEQLPTISVIVPAYNEVGYIRRTVSAILNASYPAEKVEVVVVDDGSTDDTLSEALSISDERVQTVHKENGGKYSALNYGLLFASGDVVVCVDADSVIADSALKAAVSPLLADQSIGAVAGRVKIENGGSLILALQRLEYIVGLNVYRRVLDSFGTVPIVPGCLGAFRREAIEDVAGYDPETLTEDFDLTVKLLRAGWSVRTSEATVYTEAPDTWYDLYLQRMRWYRGNVMTLLKHWRVALDHRYGYLHRISYPMQVVEMFVLPLASWIILGVLVQRLLAGDVVRTVAMFAVYTSVVLAISVFAVSVERDDLSLSALSPLFVIGYKHFHDLLVFKSILEVCLRRDLDWTGPRRILNREQTDSVPEEHSSAETRSVD</sequence>
<protein>
    <submittedName>
        <fullName evidence="4">Glycosyltransferase</fullName>
        <ecNumber evidence="4">2.4.-.-</ecNumber>
    </submittedName>
</protein>
<reference evidence="4 5" key="1">
    <citation type="journal article" date="2019" name="Int. J. Syst. Evol. Microbiol.">
        <title>The Global Catalogue of Microorganisms (GCM) 10K type strain sequencing project: providing services to taxonomists for standard genome sequencing and annotation.</title>
        <authorList>
            <consortium name="The Broad Institute Genomics Platform"/>
            <consortium name="The Broad Institute Genome Sequencing Center for Infectious Disease"/>
            <person name="Wu L."/>
            <person name="Ma J."/>
        </authorList>
    </citation>
    <scope>NUCLEOTIDE SEQUENCE [LARGE SCALE GENOMIC DNA]</scope>
    <source>
        <strain evidence="4 5">CGMCC 1.12125</strain>
    </source>
</reference>
<proteinExistence type="predicted"/>
<dbReference type="PANTHER" id="PTHR43630">
    <property type="entry name" value="POLY-BETA-1,6-N-ACETYL-D-GLUCOSAMINE SYNTHASE"/>
    <property type="match status" value="1"/>
</dbReference>
<dbReference type="AlphaFoldDB" id="A0ABD6C6P4"/>
<feature type="transmembrane region" description="Helical" evidence="3">
    <location>
        <begin position="20"/>
        <end position="40"/>
    </location>
</feature>
<dbReference type="Gene3D" id="3.90.550.10">
    <property type="entry name" value="Spore Coat Polysaccharide Biosynthesis Protein SpsA, Chain A"/>
    <property type="match status" value="1"/>
</dbReference>
<feature type="transmembrane region" description="Helical" evidence="3">
    <location>
        <begin position="368"/>
        <end position="386"/>
    </location>
</feature>
<dbReference type="CDD" id="cd06423">
    <property type="entry name" value="CESA_like"/>
    <property type="match status" value="1"/>
</dbReference>
<dbReference type="Pfam" id="PF13641">
    <property type="entry name" value="Glyco_tranf_2_3"/>
    <property type="match status" value="1"/>
</dbReference>
<evidence type="ECO:0000313" key="5">
    <source>
        <dbReference type="Proteomes" id="UP001597119"/>
    </source>
</evidence>
<dbReference type="RefSeq" id="WP_247377294.1">
    <property type="nucleotide sequence ID" value="NZ_JALLGV010000003.1"/>
</dbReference>
<keyword evidence="1 4" id="KW-0328">Glycosyltransferase</keyword>
<evidence type="ECO:0000256" key="3">
    <source>
        <dbReference type="SAM" id="Phobius"/>
    </source>
</evidence>
<keyword evidence="3" id="KW-1133">Transmembrane helix</keyword>
<keyword evidence="2 4" id="KW-0808">Transferase</keyword>
<comment type="caution">
    <text evidence="4">The sequence shown here is derived from an EMBL/GenBank/DDBJ whole genome shotgun (WGS) entry which is preliminary data.</text>
</comment>
<keyword evidence="5" id="KW-1185">Reference proteome</keyword>
<keyword evidence="3" id="KW-0812">Transmembrane</keyword>
<gene>
    <name evidence="4" type="ORF">ACFR9U_01770</name>
</gene>
<dbReference type="PANTHER" id="PTHR43630:SF1">
    <property type="entry name" value="POLY-BETA-1,6-N-ACETYL-D-GLUCOSAMINE SYNTHASE"/>
    <property type="match status" value="1"/>
</dbReference>
<dbReference type="Proteomes" id="UP001597119">
    <property type="component" value="Unassembled WGS sequence"/>
</dbReference>
<feature type="transmembrane region" description="Helical" evidence="3">
    <location>
        <begin position="77"/>
        <end position="96"/>
    </location>
</feature>
<organism evidence="4 5">
    <name type="scientific">Halorientalis brevis</name>
    <dbReference type="NCBI Taxonomy" id="1126241"/>
    <lineage>
        <taxon>Archaea</taxon>
        <taxon>Methanobacteriati</taxon>
        <taxon>Methanobacteriota</taxon>
        <taxon>Stenosarchaea group</taxon>
        <taxon>Halobacteria</taxon>
        <taxon>Halobacteriales</taxon>
        <taxon>Haloarculaceae</taxon>
        <taxon>Halorientalis</taxon>
    </lineage>
</organism>
<evidence type="ECO:0000256" key="1">
    <source>
        <dbReference type="ARBA" id="ARBA00022676"/>
    </source>
</evidence>
<feature type="transmembrane region" description="Helical" evidence="3">
    <location>
        <begin position="52"/>
        <end position="71"/>
    </location>
</feature>
<dbReference type="EC" id="2.4.-.-" evidence="4"/>
<evidence type="ECO:0000256" key="2">
    <source>
        <dbReference type="ARBA" id="ARBA00022679"/>
    </source>
</evidence>
<dbReference type="InterPro" id="IPR029044">
    <property type="entry name" value="Nucleotide-diphossugar_trans"/>
</dbReference>